<comment type="caution">
    <text evidence="7">The sequence shown here is derived from an EMBL/GenBank/DDBJ whole genome shotgun (WGS) entry which is preliminary data.</text>
</comment>
<evidence type="ECO:0000256" key="1">
    <source>
        <dbReference type="ARBA" id="ARBA00008779"/>
    </source>
</evidence>
<dbReference type="PANTHER" id="PTHR42693:SF53">
    <property type="entry name" value="ENDO-4-O-SULFATASE"/>
    <property type="match status" value="1"/>
</dbReference>
<feature type="domain" description="Sulfatase N-terminal" evidence="6">
    <location>
        <begin position="66"/>
        <end position="364"/>
    </location>
</feature>
<feature type="compositionally biased region" description="Polar residues" evidence="5">
    <location>
        <begin position="482"/>
        <end position="498"/>
    </location>
</feature>
<dbReference type="Pfam" id="PF00884">
    <property type="entry name" value="Sulfatase"/>
    <property type="match status" value="1"/>
</dbReference>
<dbReference type="RefSeq" id="WP_250932856.1">
    <property type="nucleotide sequence ID" value="NZ_JAMQBK010000097.1"/>
</dbReference>
<dbReference type="PANTHER" id="PTHR42693">
    <property type="entry name" value="ARYLSULFATASE FAMILY MEMBER"/>
    <property type="match status" value="1"/>
</dbReference>
<dbReference type="Proteomes" id="UP001202961">
    <property type="component" value="Unassembled WGS sequence"/>
</dbReference>
<dbReference type="Gene3D" id="3.40.720.10">
    <property type="entry name" value="Alkaline Phosphatase, subunit A"/>
    <property type="match status" value="1"/>
</dbReference>
<dbReference type="InterPro" id="IPR024607">
    <property type="entry name" value="Sulfatase_CS"/>
</dbReference>
<dbReference type="CDD" id="cd16026">
    <property type="entry name" value="GALNS_like"/>
    <property type="match status" value="1"/>
</dbReference>
<keyword evidence="3" id="KW-0378">Hydrolase</keyword>
<feature type="region of interest" description="Disordered" evidence="5">
    <location>
        <begin position="1"/>
        <end position="21"/>
    </location>
</feature>
<comment type="similarity">
    <text evidence="1">Belongs to the sulfatase family.</text>
</comment>
<organism evidence="7 8">
    <name type="scientific">Aporhodopirellula aestuarii</name>
    <dbReference type="NCBI Taxonomy" id="2950107"/>
    <lineage>
        <taxon>Bacteria</taxon>
        <taxon>Pseudomonadati</taxon>
        <taxon>Planctomycetota</taxon>
        <taxon>Planctomycetia</taxon>
        <taxon>Pirellulales</taxon>
        <taxon>Pirellulaceae</taxon>
        <taxon>Aporhodopirellula</taxon>
    </lineage>
</organism>
<sequence>MGMTSPVDPTMRTAIPSNRRRISVVDRSADPTQDRGAVHDKLRILYLLLLGVLLVGTPSVQASEPPNIVLIFIDDMGYGDIAPFGNEVLRTPHLESMAQRGRKFTQFYASPVCTMSRASLLTGCYHARLSMPSVLQPTSDTGLNPDETNLANLLKTKGYATACIGKWHLGHQTEFLPNQQGFDTYFGIPYSNNMTDDYMQGKAPPLPLYENEKIAETEPDQSQFTKRFTERAIRFITDHQDEPFFVYLPHPMIHTPLFASEDFKGKSTMGILGDAIEEIDWSVGQINDAIDRLGLAENTLVIFTSDNGPAHHPAGKLRGVKGSTHEGGVRVPTVMSWPGRIPPGTTCGQITGTIDILPTVASLASANLDPARPIDGSDISSLLFAPNPAPVRDTHLYYGWSQTVRLDAIRQGKWKLFLGSGDQPPKRYDNRPTNHRTRPVGEFETALYDLDADPYETTDVREKHPEIAARLKAEAAKRDAEISTNARPAGTLNQPQPN</sequence>
<accession>A0ABT0UEW5</accession>
<dbReference type="SUPFAM" id="SSF53649">
    <property type="entry name" value="Alkaline phosphatase-like"/>
    <property type="match status" value="1"/>
</dbReference>
<dbReference type="InterPro" id="IPR050738">
    <property type="entry name" value="Sulfatase"/>
</dbReference>
<dbReference type="EMBL" id="JAMQBK010000097">
    <property type="protein sequence ID" value="MCM2374756.1"/>
    <property type="molecule type" value="Genomic_DNA"/>
</dbReference>
<evidence type="ECO:0000256" key="2">
    <source>
        <dbReference type="ARBA" id="ARBA00022723"/>
    </source>
</evidence>
<gene>
    <name evidence="7" type="ORF">NB063_29380</name>
</gene>
<evidence type="ECO:0000313" key="8">
    <source>
        <dbReference type="Proteomes" id="UP001202961"/>
    </source>
</evidence>
<dbReference type="InterPro" id="IPR017850">
    <property type="entry name" value="Alkaline_phosphatase_core_sf"/>
</dbReference>
<evidence type="ECO:0000256" key="3">
    <source>
        <dbReference type="ARBA" id="ARBA00022801"/>
    </source>
</evidence>
<evidence type="ECO:0000256" key="5">
    <source>
        <dbReference type="SAM" id="MobiDB-lite"/>
    </source>
</evidence>
<feature type="region of interest" description="Disordered" evidence="5">
    <location>
        <begin position="473"/>
        <end position="498"/>
    </location>
</feature>
<keyword evidence="2" id="KW-0479">Metal-binding</keyword>
<name>A0ABT0UEW5_9BACT</name>
<dbReference type="PROSITE" id="PS00149">
    <property type="entry name" value="SULFATASE_2"/>
    <property type="match status" value="1"/>
</dbReference>
<reference evidence="7 8" key="1">
    <citation type="journal article" date="2022" name="Syst. Appl. Microbiol.">
        <title>Rhodopirellula aestuarii sp. nov., a novel member of the genus Rhodopirellula isolated from brackish sediments collected in the Tagus River estuary, Portugal.</title>
        <authorList>
            <person name="Vitorino I.R."/>
            <person name="Klimek D."/>
            <person name="Calusinska M."/>
            <person name="Lobo-da-Cunha A."/>
            <person name="Vasconcelos V."/>
            <person name="Lage O.M."/>
        </authorList>
    </citation>
    <scope>NUCLEOTIDE SEQUENCE [LARGE SCALE GENOMIC DNA]</scope>
    <source>
        <strain evidence="7 8">ICT_H3.1</strain>
    </source>
</reference>
<evidence type="ECO:0000259" key="6">
    <source>
        <dbReference type="Pfam" id="PF00884"/>
    </source>
</evidence>
<evidence type="ECO:0000313" key="7">
    <source>
        <dbReference type="EMBL" id="MCM2374756.1"/>
    </source>
</evidence>
<dbReference type="Gene3D" id="3.30.1120.10">
    <property type="match status" value="1"/>
</dbReference>
<keyword evidence="4" id="KW-0106">Calcium</keyword>
<keyword evidence="8" id="KW-1185">Reference proteome</keyword>
<proteinExistence type="inferred from homology"/>
<dbReference type="InterPro" id="IPR000917">
    <property type="entry name" value="Sulfatase_N"/>
</dbReference>
<evidence type="ECO:0000256" key="4">
    <source>
        <dbReference type="ARBA" id="ARBA00022837"/>
    </source>
</evidence>
<protein>
    <submittedName>
        <fullName evidence="7">Sulfatase</fullName>
    </submittedName>
</protein>